<proteinExistence type="inferred from homology"/>
<evidence type="ECO:0000256" key="12">
    <source>
        <dbReference type="ARBA" id="ARBA00023204"/>
    </source>
</evidence>
<dbReference type="InterPro" id="IPR015797">
    <property type="entry name" value="NUDIX_hydrolase-like_dom_sf"/>
</dbReference>
<keyword evidence="11" id="KW-0411">Iron-sulfur</keyword>
<dbReference type="GO" id="GO:0006298">
    <property type="term" value="P:mismatch repair"/>
    <property type="evidence" value="ECO:0007669"/>
    <property type="project" value="TreeGrafter"/>
</dbReference>
<dbReference type="SUPFAM" id="SSF55811">
    <property type="entry name" value="Nudix"/>
    <property type="match status" value="1"/>
</dbReference>
<dbReference type="PANTHER" id="PTHR42944">
    <property type="entry name" value="ADENINE DNA GLYCOSYLASE"/>
    <property type="match status" value="1"/>
</dbReference>
<dbReference type="InterPro" id="IPR004036">
    <property type="entry name" value="Endonuclease-III-like_CS2"/>
</dbReference>
<protein>
    <recommendedName>
        <fullName evidence="5 14">Adenine DNA glycosylase</fullName>
        <ecNumber evidence="4 14">3.2.2.31</ecNumber>
    </recommendedName>
</protein>
<evidence type="ECO:0000256" key="1">
    <source>
        <dbReference type="ARBA" id="ARBA00000843"/>
    </source>
</evidence>
<sequence>MPWREDPTPYHVWISEIMLQQTRVEAVREYYARFIETLPDIYSLSQVEDDVLHKLWEGLGYYNRAKNLKKAAQQITTEFGGELPNNYNKLITLPGIGPYTAGAIASIAFHEPVPAVDGNVMRVIARIMGDDSDITENKTKQEMMELVQQLIPVTEVHHFNQALMELGAIICLPNGEPKCLECPMSTMCIAYHTGIQNKLPVKKKKNTRKIEEKTVLLFLDEKEHILIQKREQKGLLHGLWEFPSLTYSVSLEECQSLFAPISSHIKKIVPLPSSKHIFTHIEWKMNGYFVFLNDKKPSSVLKSSLLPTISELPLSSETVWATIEELRKVYPLPTAFKTYRNALEEKERQGEQLNLFDSSW</sequence>
<keyword evidence="13 14" id="KW-0326">Glycosidase</keyword>
<keyword evidence="7" id="KW-0479">Metal-binding</keyword>
<dbReference type="InterPro" id="IPR044298">
    <property type="entry name" value="MIG/MutY"/>
</dbReference>
<organism evidence="16 17">
    <name type="scientific">Filifactor alocis (strain ATCC 35896 / CCUG 47790 / D40 B5)</name>
    <name type="common">Fusobacterium alocis</name>
    <dbReference type="NCBI Taxonomy" id="546269"/>
    <lineage>
        <taxon>Bacteria</taxon>
        <taxon>Bacillati</taxon>
        <taxon>Bacillota</taxon>
        <taxon>Clostridia</taxon>
        <taxon>Peptostreptococcales</taxon>
        <taxon>Filifactoraceae</taxon>
        <taxon>Filifactor</taxon>
    </lineage>
</organism>
<dbReference type="FunFam" id="1.10.340.30:FF:000002">
    <property type="entry name" value="Adenine DNA glycosylase"/>
    <property type="match status" value="1"/>
</dbReference>
<dbReference type="InterPro" id="IPR029119">
    <property type="entry name" value="MutY_C"/>
</dbReference>
<dbReference type="Pfam" id="PF00730">
    <property type="entry name" value="HhH-GPD"/>
    <property type="match status" value="1"/>
</dbReference>
<keyword evidence="10 14" id="KW-0408">Iron</keyword>
<dbReference type="InterPro" id="IPR005760">
    <property type="entry name" value="A/G_AdeGlyc_MutY"/>
</dbReference>
<dbReference type="Pfam" id="PF14815">
    <property type="entry name" value="NUDIX_4"/>
    <property type="match status" value="1"/>
</dbReference>
<dbReference type="PANTHER" id="PTHR42944:SF1">
    <property type="entry name" value="ADENINE DNA GLYCOSYLASE"/>
    <property type="match status" value="1"/>
</dbReference>
<evidence type="ECO:0000256" key="7">
    <source>
        <dbReference type="ARBA" id="ARBA00022723"/>
    </source>
</evidence>
<evidence type="ECO:0000256" key="6">
    <source>
        <dbReference type="ARBA" id="ARBA00022485"/>
    </source>
</evidence>
<keyword evidence="12" id="KW-0234">DNA repair</keyword>
<comment type="catalytic activity">
    <reaction evidence="1 14">
        <text>Hydrolyzes free adenine bases from 7,8-dihydro-8-oxoguanine:adenine mismatched double-stranded DNA, leaving an apurinic site.</text>
        <dbReference type="EC" id="3.2.2.31"/>
    </reaction>
</comment>
<dbReference type="GO" id="GO:0051539">
    <property type="term" value="F:4 iron, 4 sulfur cluster binding"/>
    <property type="evidence" value="ECO:0007669"/>
    <property type="project" value="UniProtKB-UniRule"/>
</dbReference>
<reference evidence="17" key="1">
    <citation type="submission" date="2010-12" db="EMBL/GenBank/DDBJ databases">
        <title>The genome sequence of Filifactor alocis strain ATCC 35896.</title>
        <authorList>
            <consortium name="The Broad Institute Genome Sequencing Platform"/>
            <person name="Ward D."/>
            <person name="Earl A."/>
            <person name="Feldgarden M."/>
            <person name="Young S.K."/>
            <person name="Gargeya S."/>
            <person name="Zeng Q."/>
            <person name="Alvarado L."/>
            <person name="Berlin A."/>
            <person name="Bochicchio J."/>
            <person name="Chapman S.B."/>
            <person name="Chen Z."/>
            <person name="Freedman E."/>
            <person name="Gellesch M."/>
            <person name="Goldberg J."/>
            <person name="Griggs A."/>
            <person name="Gujja S."/>
            <person name="Heilman E."/>
            <person name="Heiman D."/>
            <person name="Howarth C."/>
            <person name="Mehta T."/>
            <person name="Neiman D."/>
            <person name="Pearson M."/>
            <person name="Roberts A."/>
            <person name="Saif S."/>
            <person name="Shea T."/>
            <person name="Shenoy N."/>
            <person name="Sisk P."/>
            <person name="Stolte C."/>
            <person name="Sykes S."/>
            <person name="White J."/>
            <person name="Yandava C."/>
            <person name="Izard J."/>
            <person name="Blanton J.M."/>
            <person name="Baranova O.V."/>
            <person name="Tanner A.C."/>
            <person name="Dewhirst F.E."/>
            <person name="Haas B."/>
            <person name="Nusbaum C."/>
            <person name="Birren B."/>
        </authorList>
    </citation>
    <scope>NUCLEOTIDE SEQUENCE [LARGE SCALE GENOMIC DNA]</scope>
    <source>
        <strain evidence="17">ATCC 35896 / CCUG 47790 / D40 B5</strain>
    </source>
</reference>
<accession>D6GQI0</accession>
<feature type="domain" description="HhH-GPD" evidence="15">
    <location>
        <begin position="18"/>
        <end position="169"/>
    </location>
</feature>
<dbReference type="OrthoDB" id="9802365at2"/>
<dbReference type="GO" id="GO:0034039">
    <property type="term" value="F:8-oxo-7,8-dihydroguanine DNA N-glycosylase activity"/>
    <property type="evidence" value="ECO:0007669"/>
    <property type="project" value="TreeGrafter"/>
</dbReference>
<dbReference type="InterPro" id="IPR023170">
    <property type="entry name" value="HhH_base_excis_C"/>
</dbReference>
<dbReference type="NCBIfam" id="TIGR01084">
    <property type="entry name" value="mutY"/>
    <property type="match status" value="1"/>
</dbReference>
<dbReference type="SMART" id="SM00478">
    <property type="entry name" value="ENDO3c"/>
    <property type="match status" value="1"/>
</dbReference>
<keyword evidence="17" id="KW-1185">Reference proteome</keyword>
<dbReference type="STRING" id="546269.HMPREF0389_00955"/>
<dbReference type="GO" id="GO:0035485">
    <property type="term" value="F:adenine/guanine mispair binding"/>
    <property type="evidence" value="ECO:0007669"/>
    <property type="project" value="TreeGrafter"/>
</dbReference>
<dbReference type="PROSITE" id="PS01155">
    <property type="entry name" value="ENDONUCLEASE_III_2"/>
    <property type="match status" value="1"/>
</dbReference>
<evidence type="ECO:0000256" key="10">
    <source>
        <dbReference type="ARBA" id="ARBA00023004"/>
    </source>
</evidence>
<dbReference type="CDD" id="cd00056">
    <property type="entry name" value="ENDO3c"/>
    <property type="match status" value="1"/>
</dbReference>
<evidence type="ECO:0000313" key="17">
    <source>
        <dbReference type="Proteomes" id="UP000007468"/>
    </source>
</evidence>
<dbReference type="KEGG" id="faa:HMPREF0389_00955"/>
<evidence type="ECO:0000256" key="11">
    <source>
        <dbReference type="ARBA" id="ARBA00023014"/>
    </source>
</evidence>
<dbReference type="AlphaFoldDB" id="D6GQI0"/>
<dbReference type="InterPro" id="IPR011257">
    <property type="entry name" value="DNA_glycosylase"/>
</dbReference>
<keyword evidence="9" id="KW-0378">Hydrolase</keyword>
<dbReference type="SUPFAM" id="SSF48150">
    <property type="entry name" value="DNA-glycosylase"/>
    <property type="match status" value="1"/>
</dbReference>
<evidence type="ECO:0000256" key="2">
    <source>
        <dbReference type="ARBA" id="ARBA00002933"/>
    </source>
</evidence>
<dbReference type="Pfam" id="PF00633">
    <property type="entry name" value="HHH"/>
    <property type="match status" value="1"/>
</dbReference>
<evidence type="ECO:0000256" key="4">
    <source>
        <dbReference type="ARBA" id="ARBA00012045"/>
    </source>
</evidence>
<dbReference type="CDD" id="cd03431">
    <property type="entry name" value="NUDIX_DNA_Glycosylase_C-MutY"/>
    <property type="match status" value="1"/>
</dbReference>
<dbReference type="eggNOG" id="COG1194">
    <property type="taxonomic scope" value="Bacteria"/>
</dbReference>
<dbReference type="InterPro" id="IPR003265">
    <property type="entry name" value="HhH-GPD_domain"/>
</dbReference>
<dbReference type="EMBL" id="CP002390">
    <property type="protein sequence ID" value="EFE29033.1"/>
    <property type="molecule type" value="Genomic_DNA"/>
</dbReference>
<dbReference type="GO" id="GO:0046872">
    <property type="term" value="F:metal ion binding"/>
    <property type="evidence" value="ECO:0007669"/>
    <property type="project" value="UniProtKB-UniRule"/>
</dbReference>
<comment type="function">
    <text evidence="2">Adenine glycosylase active on G-A mispairs. MutY also corrects error-prone DNA synthesis past GO lesions which are due to the oxidatively damaged form of guanine: 7,8-dihydro-8-oxoguanine (8-oxo-dGTP).</text>
</comment>
<evidence type="ECO:0000256" key="8">
    <source>
        <dbReference type="ARBA" id="ARBA00022763"/>
    </source>
</evidence>
<evidence type="ECO:0000256" key="9">
    <source>
        <dbReference type="ARBA" id="ARBA00022801"/>
    </source>
</evidence>
<dbReference type="InterPro" id="IPR000445">
    <property type="entry name" value="HhH_motif"/>
</dbReference>
<dbReference type="Gene3D" id="1.10.1670.10">
    <property type="entry name" value="Helix-hairpin-Helix base-excision DNA repair enzymes (C-terminal)"/>
    <property type="match status" value="1"/>
</dbReference>
<dbReference type="GO" id="GO:0006284">
    <property type="term" value="P:base-excision repair"/>
    <property type="evidence" value="ECO:0007669"/>
    <property type="project" value="UniProtKB-UniRule"/>
</dbReference>
<dbReference type="Gene3D" id="3.90.79.10">
    <property type="entry name" value="Nucleoside Triphosphate Pyrophosphohydrolase"/>
    <property type="match status" value="1"/>
</dbReference>
<evidence type="ECO:0000313" key="16">
    <source>
        <dbReference type="EMBL" id="EFE29033.1"/>
    </source>
</evidence>
<dbReference type="Proteomes" id="UP000007468">
    <property type="component" value="Chromosome"/>
</dbReference>
<dbReference type="GO" id="GO:0000701">
    <property type="term" value="F:purine-specific mismatch base pair DNA N-glycosylase activity"/>
    <property type="evidence" value="ECO:0007669"/>
    <property type="project" value="UniProtKB-EC"/>
</dbReference>
<keyword evidence="8 14" id="KW-0227">DNA damage</keyword>
<evidence type="ECO:0000259" key="15">
    <source>
        <dbReference type="SMART" id="SM00478"/>
    </source>
</evidence>
<evidence type="ECO:0000256" key="14">
    <source>
        <dbReference type="RuleBase" id="RU365096"/>
    </source>
</evidence>
<evidence type="ECO:0000256" key="13">
    <source>
        <dbReference type="ARBA" id="ARBA00023295"/>
    </source>
</evidence>
<evidence type="ECO:0000256" key="3">
    <source>
        <dbReference type="ARBA" id="ARBA00008343"/>
    </source>
</evidence>
<evidence type="ECO:0000256" key="5">
    <source>
        <dbReference type="ARBA" id="ARBA00022023"/>
    </source>
</evidence>
<comment type="cofactor">
    <cofactor evidence="14">
        <name>[4Fe-4S] cluster</name>
        <dbReference type="ChEBI" id="CHEBI:49883"/>
    </cofactor>
    <text evidence="14">Binds 1 [4Fe-4S] cluster.</text>
</comment>
<keyword evidence="6" id="KW-0004">4Fe-4S</keyword>
<dbReference type="GO" id="GO:0032357">
    <property type="term" value="F:oxidized purine DNA binding"/>
    <property type="evidence" value="ECO:0007669"/>
    <property type="project" value="TreeGrafter"/>
</dbReference>
<dbReference type="PATRIC" id="fig|546269.5.peg.1461"/>
<dbReference type="EC" id="3.2.2.31" evidence="4 14"/>
<comment type="similarity">
    <text evidence="3 14">Belongs to the Nth/MutY family.</text>
</comment>
<dbReference type="Gene3D" id="1.10.340.30">
    <property type="entry name" value="Hypothetical protein, domain 2"/>
    <property type="match status" value="1"/>
</dbReference>
<gene>
    <name evidence="16" type="ordered locus">HMPREF0389_00955</name>
</gene>
<name>D6GQI0_FILAD</name>